<dbReference type="FunFam" id="1.10.8.60:FF:000013">
    <property type="entry name" value="DNA polymerase III subunit gamma/tau"/>
    <property type="match status" value="1"/>
</dbReference>
<evidence type="ECO:0000256" key="8">
    <source>
        <dbReference type="RuleBase" id="RU364063"/>
    </source>
</evidence>
<evidence type="ECO:0000256" key="5">
    <source>
        <dbReference type="ARBA" id="ARBA00022840"/>
    </source>
</evidence>
<dbReference type="GO" id="GO:0006261">
    <property type="term" value="P:DNA-templated DNA replication"/>
    <property type="evidence" value="ECO:0007669"/>
    <property type="project" value="TreeGrafter"/>
</dbReference>
<dbReference type="InterPro" id="IPR008921">
    <property type="entry name" value="DNA_pol3_clamp-load_cplx_C"/>
</dbReference>
<dbReference type="PRINTS" id="PR00300">
    <property type="entry name" value="CLPPROTEASEA"/>
</dbReference>
<keyword evidence="2" id="KW-0479">Metal-binding</keyword>
<dbReference type="EC" id="2.7.7.7" evidence="8"/>
<keyword evidence="3 8" id="KW-0547">Nucleotide-binding</keyword>
<keyword evidence="5 8" id="KW-0067">ATP-binding</keyword>
<dbReference type="GO" id="GO:0009360">
    <property type="term" value="C:DNA polymerase III complex"/>
    <property type="evidence" value="ECO:0007669"/>
    <property type="project" value="InterPro"/>
</dbReference>
<organism evidence="10 11">
    <name type="scientific">Mycoplasmopsis columboralis</name>
    <dbReference type="NCBI Taxonomy" id="171282"/>
    <lineage>
        <taxon>Bacteria</taxon>
        <taxon>Bacillati</taxon>
        <taxon>Mycoplasmatota</taxon>
        <taxon>Mycoplasmoidales</taxon>
        <taxon>Metamycoplasmataceae</taxon>
        <taxon>Mycoplasmopsis</taxon>
    </lineage>
</organism>
<dbReference type="GO" id="GO:0003677">
    <property type="term" value="F:DNA binding"/>
    <property type="evidence" value="ECO:0007669"/>
    <property type="project" value="InterPro"/>
</dbReference>
<dbReference type="PANTHER" id="PTHR11669">
    <property type="entry name" value="REPLICATION FACTOR C / DNA POLYMERASE III GAMMA-TAU SUBUNIT"/>
    <property type="match status" value="1"/>
</dbReference>
<dbReference type="InterPro" id="IPR045085">
    <property type="entry name" value="HLD_clamp_pol_III_gamma_tau"/>
</dbReference>
<reference evidence="10 11" key="1">
    <citation type="submission" date="2019-01" db="EMBL/GenBank/DDBJ databases">
        <authorList>
            <consortium name="Pathogen Informatics"/>
        </authorList>
    </citation>
    <scope>NUCLEOTIDE SEQUENCE [LARGE SCALE GENOMIC DNA]</scope>
    <source>
        <strain evidence="10 11">NCTC10179</strain>
    </source>
</reference>
<sequence length="717" mass="82189">MEGVSVSYKALYRKYRPSSFEEVVGQEHIINTLKNIILTRKIGHAYLFSGPKGSGKTSLANIFANVLNCMHTENLTQACNVCKSKIGKSLDIIEMDAASNNGVDEIRDLKEKIEQSPINSRFKIYIIDEVHMLTKSAFNALLKTLEEPPAHAIFIFATTDHQKIPLTILSRVQRFNFSKLTIKQIYDHLTKVLNKEGIKYTPEALKMIARLSGGAMRDALSIADQSASFGAGEITLKNLSLNFGITSNDLVIQLINLVYIKETKQALKLFYFLKKSGADANQLVVSLINLLKEWSIYSFTASEEFLEWLTQEELQSLKISYDFALEFLEKLNDLLVKISRAEQPFELLEILILKMVAFENTQSFLVEASNRAHYSVAESLENKIEPKNIIENKQQVNLFTKVELPDQEHNWGLIKEQPTQLVQPQPHLQNQTQQPDFFQANEMELASNFVVQQSTFTTQAVQIERKISQEINLLENAINKTNEFMIMDNEEEANSEDLDAEVNSFNENTIETNLYHTQEIDLSEDQSATKYYDLSENSTQNIAPLDKYTDKWNDQEIANLLHIIQQNIQVNTKDNFSTIKNLSENTISARETEKYKKMKLLEPTKILASSDTFILLTSDDESILNQIYQVRNTEDFQKYINSIFNGYKHIYLTSPEQRKRAYNLFKNQLNAQIIPNDLEKISPLVKLENRFKDKSIESKAKMIFGNAIKLMKRGNNE</sequence>
<gene>
    <name evidence="8 10" type="primary">dnaX</name>
    <name evidence="10" type="ORF">NCTC10179_00364</name>
</gene>
<evidence type="ECO:0000256" key="6">
    <source>
        <dbReference type="ARBA" id="ARBA00022932"/>
    </source>
</evidence>
<dbReference type="EMBL" id="LR215039">
    <property type="protein sequence ID" value="VEU76193.1"/>
    <property type="molecule type" value="Genomic_DNA"/>
</dbReference>
<comment type="similarity">
    <text evidence="1 8">Belongs to the DnaX/STICHEL family.</text>
</comment>
<keyword evidence="11" id="KW-1185">Reference proteome</keyword>
<dbReference type="OrthoDB" id="9810148at2"/>
<dbReference type="PANTHER" id="PTHR11669:SF0">
    <property type="entry name" value="PROTEIN STICHEL-LIKE 2"/>
    <property type="match status" value="1"/>
</dbReference>
<dbReference type="Gene3D" id="1.10.8.60">
    <property type="match status" value="1"/>
</dbReference>
<evidence type="ECO:0000256" key="7">
    <source>
        <dbReference type="ARBA" id="ARBA00049244"/>
    </source>
</evidence>
<dbReference type="SUPFAM" id="SSF52540">
    <property type="entry name" value="P-loop containing nucleoside triphosphate hydrolases"/>
    <property type="match status" value="1"/>
</dbReference>
<dbReference type="InterPro" id="IPR001270">
    <property type="entry name" value="ClpA/B"/>
</dbReference>
<keyword evidence="4" id="KW-0862">Zinc</keyword>
<evidence type="ECO:0000256" key="1">
    <source>
        <dbReference type="ARBA" id="ARBA00006360"/>
    </source>
</evidence>
<dbReference type="InterPro" id="IPR050238">
    <property type="entry name" value="DNA_Rep/Repair_Clamp_Loader"/>
</dbReference>
<comment type="function">
    <text evidence="8">DNA polymerase III is a complex, multichain enzyme responsible for most of the replicative synthesis in bacteria. This DNA polymerase also exhibits 3' to 5' exonuclease activity.</text>
</comment>
<evidence type="ECO:0000259" key="9">
    <source>
        <dbReference type="SMART" id="SM00382"/>
    </source>
</evidence>
<keyword evidence="6 8" id="KW-0239">DNA-directed DNA polymerase</keyword>
<dbReference type="FunFam" id="3.40.50.300:FF:000014">
    <property type="entry name" value="DNA polymerase III subunit gamma/tau"/>
    <property type="match status" value="1"/>
</dbReference>
<name>A0A449B6G2_9BACT</name>
<dbReference type="Gene3D" id="1.20.272.10">
    <property type="match status" value="1"/>
</dbReference>
<dbReference type="InterPro" id="IPR003593">
    <property type="entry name" value="AAA+_ATPase"/>
</dbReference>
<evidence type="ECO:0000256" key="3">
    <source>
        <dbReference type="ARBA" id="ARBA00022741"/>
    </source>
</evidence>
<dbReference type="SMART" id="SM00382">
    <property type="entry name" value="AAA"/>
    <property type="match status" value="1"/>
</dbReference>
<dbReference type="InterPro" id="IPR027417">
    <property type="entry name" value="P-loop_NTPase"/>
</dbReference>
<dbReference type="SUPFAM" id="SSF48019">
    <property type="entry name" value="post-AAA+ oligomerization domain-like"/>
    <property type="match status" value="1"/>
</dbReference>
<dbReference type="CDD" id="cd18137">
    <property type="entry name" value="HLD_clamp_pol_III_gamma_tau"/>
    <property type="match status" value="1"/>
</dbReference>
<comment type="catalytic activity">
    <reaction evidence="7 8">
        <text>DNA(n) + a 2'-deoxyribonucleoside 5'-triphosphate = DNA(n+1) + diphosphate</text>
        <dbReference type="Rhea" id="RHEA:22508"/>
        <dbReference type="Rhea" id="RHEA-COMP:17339"/>
        <dbReference type="Rhea" id="RHEA-COMP:17340"/>
        <dbReference type="ChEBI" id="CHEBI:33019"/>
        <dbReference type="ChEBI" id="CHEBI:61560"/>
        <dbReference type="ChEBI" id="CHEBI:173112"/>
        <dbReference type="EC" id="2.7.7.7"/>
    </reaction>
</comment>
<evidence type="ECO:0000313" key="11">
    <source>
        <dbReference type="Proteomes" id="UP000289497"/>
    </source>
</evidence>
<dbReference type="NCBIfam" id="NF004046">
    <property type="entry name" value="PRK05563.1"/>
    <property type="match status" value="1"/>
</dbReference>
<dbReference type="Gene3D" id="3.40.50.300">
    <property type="entry name" value="P-loop containing nucleotide triphosphate hydrolases"/>
    <property type="match status" value="1"/>
</dbReference>
<dbReference type="AlphaFoldDB" id="A0A449B6G2"/>
<comment type="subunit">
    <text evidence="8">DNA polymerase III contains a core (composed of alpha, epsilon and theta chains) that associates with a tau subunit. This core dimerizes to form the POLIII' complex. PolIII' associates with the gamma complex (composed of gamma, delta, delta', psi and chi chains) and with the beta chain to form the complete DNA polymerase III complex.</text>
</comment>
<dbReference type="GO" id="GO:0003887">
    <property type="term" value="F:DNA-directed DNA polymerase activity"/>
    <property type="evidence" value="ECO:0007669"/>
    <property type="project" value="UniProtKB-KW"/>
</dbReference>
<evidence type="ECO:0000256" key="2">
    <source>
        <dbReference type="ARBA" id="ARBA00022723"/>
    </source>
</evidence>
<keyword evidence="8" id="KW-0235">DNA replication</keyword>
<feature type="domain" description="AAA+ ATPase" evidence="9">
    <location>
        <begin position="42"/>
        <end position="181"/>
    </location>
</feature>
<proteinExistence type="inferred from homology"/>
<keyword evidence="8 10" id="KW-0808">Transferase</keyword>
<dbReference type="CDD" id="cd00009">
    <property type="entry name" value="AAA"/>
    <property type="match status" value="1"/>
</dbReference>
<evidence type="ECO:0000313" key="10">
    <source>
        <dbReference type="EMBL" id="VEU76193.1"/>
    </source>
</evidence>
<dbReference type="GO" id="GO:0005524">
    <property type="term" value="F:ATP binding"/>
    <property type="evidence" value="ECO:0007669"/>
    <property type="project" value="UniProtKB-KW"/>
</dbReference>
<dbReference type="Pfam" id="PF22608">
    <property type="entry name" value="DNAX_ATPase_lid"/>
    <property type="match status" value="1"/>
</dbReference>
<dbReference type="NCBIfam" id="TIGR02397">
    <property type="entry name" value="dnaX_nterm"/>
    <property type="match status" value="1"/>
</dbReference>
<dbReference type="RefSeq" id="WP_084272185.1">
    <property type="nucleotide sequence ID" value="NZ_LR215039.1"/>
</dbReference>
<dbReference type="GO" id="GO:0046872">
    <property type="term" value="F:metal ion binding"/>
    <property type="evidence" value="ECO:0007669"/>
    <property type="project" value="UniProtKB-KW"/>
</dbReference>
<dbReference type="InterPro" id="IPR012763">
    <property type="entry name" value="DNA_pol_III_sug/sutau_N"/>
</dbReference>
<protein>
    <recommendedName>
        <fullName evidence="8">DNA polymerase III subunit gamma/tau</fullName>
        <ecNumber evidence="8">2.7.7.7</ecNumber>
    </recommendedName>
</protein>
<accession>A0A449B6G2</accession>
<dbReference type="KEGG" id="mcou:NCTC10179_00364"/>
<keyword evidence="8 10" id="KW-0548">Nucleotidyltransferase</keyword>
<dbReference type="Proteomes" id="UP000289497">
    <property type="component" value="Chromosome"/>
</dbReference>
<dbReference type="Pfam" id="PF13177">
    <property type="entry name" value="DNA_pol3_delta2"/>
    <property type="match status" value="1"/>
</dbReference>
<evidence type="ECO:0000256" key="4">
    <source>
        <dbReference type="ARBA" id="ARBA00022833"/>
    </source>
</evidence>